<dbReference type="SUPFAM" id="SSF55961">
    <property type="entry name" value="Bet v1-like"/>
    <property type="match status" value="1"/>
</dbReference>
<dbReference type="EMBL" id="CP029288">
    <property type="protein sequence ID" value="AWR96958.1"/>
    <property type="molecule type" value="Genomic_DNA"/>
</dbReference>
<evidence type="ECO:0000313" key="2">
    <source>
        <dbReference type="Proteomes" id="UP000248410"/>
    </source>
</evidence>
<dbReference type="AlphaFoldDB" id="A0A2U9ILM5"/>
<evidence type="ECO:0000313" key="1">
    <source>
        <dbReference type="EMBL" id="AWR96958.1"/>
    </source>
</evidence>
<proteinExistence type="predicted"/>
<dbReference type="Proteomes" id="UP000248410">
    <property type="component" value="Chromosome"/>
</dbReference>
<protein>
    <submittedName>
        <fullName evidence="1">Polyketide cyclase</fullName>
    </submittedName>
</protein>
<dbReference type="OrthoDB" id="42612at2157"/>
<dbReference type="RefSeq" id="WP_110379848.1">
    <property type="nucleotide sequence ID" value="NZ_CP029288.2"/>
</dbReference>
<name>A0A2U9ILM5_9CREN</name>
<organism evidence="1 2">
    <name type="scientific">Acidianus sulfidivorans JP7</name>
    <dbReference type="NCBI Taxonomy" id="619593"/>
    <lineage>
        <taxon>Archaea</taxon>
        <taxon>Thermoproteota</taxon>
        <taxon>Thermoprotei</taxon>
        <taxon>Sulfolobales</taxon>
        <taxon>Sulfolobaceae</taxon>
        <taxon>Acidianus</taxon>
    </lineage>
</organism>
<dbReference type="InterPro" id="IPR021578">
    <property type="entry name" value="STK_08120-like"/>
</dbReference>
<dbReference type="Pfam" id="PF11485">
    <property type="entry name" value="STK_08120-like"/>
    <property type="match status" value="1"/>
</dbReference>
<accession>A0A2U9ILM5</accession>
<dbReference type="CDD" id="cd07812">
    <property type="entry name" value="SRPBCC"/>
    <property type="match status" value="1"/>
</dbReference>
<gene>
    <name evidence="1" type="ORF">DFR86_04875</name>
</gene>
<dbReference type="GeneID" id="36837278"/>
<keyword evidence="2" id="KW-1185">Reference proteome</keyword>
<sequence length="233" mass="26925">MEETFNFEVQASPTVVRDYLSDPKNLMVYVPHFKNLKEIDSNSWELKVSWLFSLSILVTREVSSNEITYFLKKTSGMFKILSYLRFNILPKKDNKVDVILTFYYKGPFESIAKNQAKKFYENGQKIFQQEIQKINNNQPIIVNNPRNIVTKVNESSSDIQILKMRTILAKEIEESELENIIEDSMVQSVGKTIVLILSDGENNVELKIKDGDLISQKGEIDKLHGKIKVIIKE</sequence>
<dbReference type="KEGG" id="asul:DFR86_04875"/>
<reference evidence="1 2" key="1">
    <citation type="submission" date="2018-05" db="EMBL/GenBank/DDBJ databases">
        <title>Complete Genome Sequences of Extremely Thermoacidophilic, Metal-Mobilizing Type-Strain Members of the Archaeal Family Sulfolobaceae: Acidianus brierleyi DSM-1651T, Acidianus sulfidivorans DSM-18786T, Metallosphaera hakonensis DSM-7519T, and Metallosphaera prunae DSM-10039T.</title>
        <authorList>
            <person name="Counts J.A."/>
            <person name="Kelly R.M."/>
        </authorList>
    </citation>
    <scope>NUCLEOTIDE SEQUENCE [LARGE SCALE GENOMIC DNA]</scope>
    <source>
        <strain evidence="1 2">JP7</strain>
    </source>
</reference>